<sequence>MPTANEPGSVDVRAHQSREYRYRGPDPDGGLIYFYNGTCLEENLFWQCKTITKDILSLVLHFWPPRPGFTPAVVLETDASGVNLVAAVFHDETDAELFSRQGTSKYPTTKEELFWQEVAAATPELTLKTLKSCLQKMHEDGFRAKTVIVFENRTKGRNEFSRQHEMTEEIRELIGHIWRPEELSGAVVALYYGRGRNVRYVVNVYNGSGATMLDSARVPHDDKLGALEQYKELDKR</sequence>
<reference evidence="1" key="1">
    <citation type="journal article" date="2020" name="Stud. Mycol.">
        <title>101 Dothideomycetes genomes: a test case for predicting lifestyles and emergence of pathogens.</title>
        <authorList>
            <person name="Haridas S."/>
            <person name="Albert R."/>
            <person name="Binder M."/>
            <person name="Bloem J."/>
            <person name="Labutti K."/>
            <person name="Salamov A."/>
            <person name="Andreopoulos B."/>
            <person name="Baker S."/>
            <person name="Barry K."/>
            <person name="Bills G."/>
            <person name="Bluhm B."/>
            <person name="Cannon C."/>
            <person name="Castanera R."/>
            <person name="Culley D."/>
            <person name="Daum C."/>
            <person name="Ezra D."/>
            <person name="Gonzalez J."/>
            <person name="Henrissat B."/>
            <person name="Kuo A."/>
            <person name="Liang C."/>
            <person name="Lipzen A."/>
            <person name="Lutzoni F."/>
            <person name="Magnuson J."/>
            <person name="Mondo S."/>
            <person name="Nolan M."/>
            <person name="Ohm R."/>
            <person name="Pangilinan J."/>
            <person name="Park H.-J."/>
            <person name="Ramirez L."/>
            <person name="Alfaro M."/>
            <person name="Sun H."/>
            <person name="Tritt A."/>
            <person name="Yoshinaga Y."/>
            <person name="Zwiers L.-H."/>
            <person name="Turgeon B."/>
            <person name="Goodwin S."/>
            <person name="Spatafora J."/>
            <person name="Crous P."/>
            <person name="Grigoriev I."/>
        </authorList>
    </citation>
    <scope>NUCLEOTIDE SEQUENCE</scope>
    <source>
        <strain evidence="1">CBS 110217</strain>
    </source>
</reference>
<organism evidence="1 2">
    <name type="scientific">Setomelanomma holmii</name>
    <dbReference type="NCBI Taxonomy" id="210430"/>
    <lineage>
        <taxon>Eukaryota</taxon>
        <taxon>Fungi</taxon>
        <taxon>Dikarya</taxon>
        <taxon>Ascomycota</taxon>
        <taxon>Pezizomycotina</taxon>
        <taxon>Dothideomycetes</taxon>
        <taxon>Pleosporomycetidae</taxon>
        <taxon>Pleosporales</taxon>
        <taxon>Pleosporineae</taxon>
        <taxon>Phaeosphaeriaceae</taxon>
        <taxon>Setomelanomma</taxon>
    </lineage>
</organism>
<evidence type="ECO:0000313" key="1">
    <source>
        <dbReference type="EMBL" id="KAF2024329.1"/>
    </source>
</evidence>
<name>A0A9P4LHN2_9PLEO</name>
<evidence type="ECO:0000313" key="2">
    <source>
        <dbReference type="Proteomes" id="UP000799777"/>
    </source>
</evidence>
<protein>
    <submittedName>
        <fullName evidence="1">Uncharacterized protein</fullName>
    </submittedName>
</protein>
<keyword evidence="2" id="KW-1185">Reference proteome</keyword>
<proteinExistence type="predicted"/>
<dbReference type="AlphaFoldDB" id="A0A9P4LHN2"/>
<accession>A0A9P4LHN2</accession>
<dbReference type="Proteomes" id="UP000799777">
    <property type="component" value="Unassembled WGS sequence"/>
</dbReference>
<dbReference type="EMBL" id="ML978299">
    <property type="protein sequence ID" value="KAF2024329.1"/>
    <property type="molecule type" value="Genomic_DNA"/>
</dbReference>
<gene>
    <name evidence="1" type="ORF">EK21DRAFT_117879</name>
</gene>
<comment type="caution">
    <text evidence="1">The sequence shown here is derived from an EMBL/GenBank/DDBJ whole genome shotgun (WGS) entry which is preliminary data.</text>
</comment>